<dbReference type="AlphaFoldDB" id="A0AAD9AFV7"/>
<name>A0AAD9AFV7_9PEZI</name>
<evidence type="ECO:0000313" key="3">
    <source>
        <dbReference type="Proteomes" id="UP001243330"/>
    </source>
</evidence>
<comment type="caution">
    <text evidence="2">The sequence shown here is derived from an EMBL/GenBank/DDBJ whole genome shotgun (WGS) entry which is preliminary data.</text>
</comment>
<accession>A0AAD9AFV7</accession>
<organism evidence="2 3">
    <name type="scientific">Colletotrichum chrysophilum</name>
    <dbReference type="NCBI Taxonomy" id="1836956"/>
    <lineage>
        <taxon>Eukaryota</taxon>
        <taxon>Fungi</taxon>
        <taxon>Dikarya</taxon>
        <taxon>Ascomycota</taxon>
        <taxon>Pezizomycotina</taxon>
        <taxon>Sordariomycetes</taxon>
        <taxon>Hypocreomycetidae</taxon>
        <taxon>Glomerellales</taxon>
        <taxon>Glomerellaceae</taxon>
        <taxon>Colletotrichum</taxon>
        <taxon>Colletotrichum gloeosporioides species complex</taxon>
    </lineage>
</organism>
<gene>
    <name evidence="2" type="ORF">CCHR01_11192</name>
</gene>
<feature type="region of interest" description="Disordered" evidence="1">
    <location>
        <begin position="40"/>
        <end position="60"/>
    </location>
</feature>
<protein>
    <submittedName>
        <fullName evidence="2">Uncharacterized protein</fullName>
    </submittedName>
</protein>
<evidence type="ECO:0000256" key="1">
    <source>
        <dbReference type="SAM" id="MobiDB-lite"/>
    </source>
</evidence>
<dbReference type="Proteomes" id="UP001243330">
    <property type="component" value="Unassembled WGS sequence"/>
</dbReference>
<proteinExistence type="predicted"/>
<dbReference type="EMBL" id="JAQOWY010000245">
    <property type="protein sequence ID" value="KAK1846190.1"/>
    <property type="molecule type" value="Genomic_DNA"/>
</dbReference>
<keyword evidence="3" id="KW-1185">Reference proteome</keyword>
<sequence length="97" mass="10681">MRTQFQLVIRGPALANLTPLMFQEPLRAWRVLALPSRPMTDKSLLSTDRPNCCRIGSSKPKAAALSRSREMALAKGERQAKSSIMVVSSPVSLERTA</sequence>
<evidence type="ECO:0000313" key="2">
    <source>
        <dbReference type="EMBL" id="KAK1846190.1"/>
    </source>
</evidence>
<reference evidence="2" key="1">
    <citation type="submission" date="2023-01" db="EMBL/GenBank/DDBJ databases">
        <title>Colletotrichum chrysophilum M932 genome sequence.</title>
        <authorList>
            <person name="Baroncelli R."/>
        </authorList>
    </citation>
    <scope>NUCLEOTIDE SEQUENCE</scope>
    <source>
        <strain evidence="2">M932</strain>
    </source>
</reference>